<dbReference type="InterPro" id="IPR012312">
    <property type="entry name" value="Hemerythrin-like"/>
</dbReference>
<organism evidence="2 3">
    <name type="scientific">Albidiferax ferrireducens (strain ATCC BAA-621 / DSM 15236 / T118)</name>
    <name type="common">Rhodoferax ferrireducens</name>
    <dbReference type="NCBI Taxonomy" id="338969"/>
    <lineage>
        <taxon>Bacteria</taxon>
        <taxon>Pseudomonadati</taxon>
        <taxon>Pseudomonadota</taxon>
        <taxon>Betaproteobacteria</taxon>
        <taxon>Burkholderiales</taxon>
        <taxon>Comamonadaceae</taxon>
        <taxon>Rhodoferax</taxon>
    </lineage>
</organism>
<protein>
    <submittedName>
        <fullName evidence="2">Hemerythrin HHE cation binding protein</fullName>
    </submittedName>
</protein>
<keyword evidence="3" id="KW-1185">Reference proteome</keyword>
<dbReference type="CDD" id="cd12108">
    <property type="entry name" value="Hr-like"/>
    <property type="match status" value="1"/>
</dbReference>
<evidence type="ECO:0000259" key="1">
    <source>
        <dbReference type="Pfam" id="PF01814"/>
    </source>
</evidence>
<accession>Q222K5</accession>
<dbReference type="GO" id="GO:0005886">
    <property type="term" value="C:plasma membrane"/>
    <property type="evidence" value="ECO:0007669"/>
    <property type="project" value="TreeGrafter"/>
</dbReference>
<proteinExistence type="predicted"/>
<sequence length="207" mass="23546">MTPDLQPSPKEHTMEPSSIHIIRDEHATLAAMLRSLGMMVARGPGAHPQNFFDVLRAMLFYIDEFPERLHHPKETELLFPKVAARSPETAALIAQLDREHELGESNVRELQHLLLAWELLGESRREPFDVAAKRYLSFYLEHMRLEETVILPAAMKVLSAADWKDIDAAFETNCDPLTGQYPRDPLYDQLFTRIVNHAPAPIGLGED</sequence>
<dbReference type="Gene3D" id="1.20.120.520">
    <property type="entry name" value="nmb1532 protein domain like"/>
    <property type="match status" value="1"/>
</dbReference>
<dbReference type="KEGG" id="rfr:Rfer_0293"/>
<name>Q222K5_ALBFT</name>
<dbReference type="eggNOG" id="COG3945">
    <property type="taxonomic scope" value="Bacteria"/>
</dbReference>
<dbReference type="EMBL" id="CP000267">
    <property type="protein sequence ID" value="ABD68048.1"/>
    <property type="molecule type" value="Genomic_DNA"/>
</dbReference>
<dbReference type="STRING" id="338969.Rfer_0293"/>
<dbReference type="PANTHER" id="PTHR39966">
    <property type="entry name" value="BLL2471 PROTEIN-RELATED"/>
    <property type="match status" value="1"/>
</dbReference>
<dbReference type="Proteomes" id="UP000008332">
    <property type="component" value="Chromosome"/>
</dbReference>
<dbReference type="AlphaFoldDB" id="Q222K5"/>
<dbReference type="Pfam" id="PF01814">
    <property type="entry name" value="Hemerythrin"/>
    <property type="match status" value="1"/>
</dbReference>
<dbReference type="HOGENOM" id="CLU_095978_0_0_4"/>
<evidence type="ECO:0000313" key="3">
    <source>
        <dbReference type="Proteomes" id="UP000008332"/>
    </source>
</evidence>
<dbReference type="PANTHER" id="PTHR39966:SF1">
    <property type="entry name" value="HEMERYTHRIN-LIKE DOMAIN-CONTAINING PROTEIN"/>
    <property type="match status" value="1"/>
</dbReference>
<gene>
    <name evidence="2" type="ordered locus">Rfer_0293</name>
</gene>
<reference evidence="3" key="1">
    <citation type="submission" date="2006-02" db="EMBL/GenBank/DDBJ databases">
        <title>Complete sequence of chromosome of Rhodoferax ferrireducens DSM 15236.</title>
        <authorList>
            <person name="Copeland A."/>
            <person name="Lucas S."/>
            <person name="Lapidus A."/>
            <person name="Barry K."/>
            <person name="Detter J.C."/>
            <person name="Glavina del Rio T."/>
            <person name="Hammon N."/>
            <person name="Israni S."/>
            <person name="Pitluck S."/>
            <person name="Brettin T."/>
            <person name="Bruce D."/>
            <person name="Han C."/>
            <person name="Tapia R."/>
            <person name="Gilna P."/>
            <person name="Kiss H."/>
            <person name="Schmutz J."/>
            <person name="Larimer F."/>
            <person name="Land M."/>
            <person name="Kyrpides N."/>
            <person name="Ivanova N."/>
            <person name="Richardson P."/>
        </authorList>
    </citation>
    <scope>NUCLEOTIDE SEQUENCE [LARGE SCALE GENOMIC DNA]</scope>
    <source>
        <strain evidence="3">ATCC BAA-621 / DSM 15236 / T118</strain>
    </source>
</reference>
<feature type="domain" description="Hemerythrin-like" evidence="1">
    <location>
        <begin position="19"/>
        <end position="154"/>
    </location>
</feature>
<evidence type="ECO:0000313" key="2">
    <source>
        <dbReference type="EMBL" id="ABD68048.1"/>
    </source>
</evidence>